<organism evidence="2 3">
    <name type="scientific">Phocicoccus schoeneichii</name>
    <dbReference type="NCBI Taxonomy" id="1812261"/>
    <lineage>
        <taxon>Bacteria</taxon>
        <taxon>Bacillati</taxon>
        <taxon>Bacillota</taxon>
        <taxon>Bacilli</taxon>
        <taxon>Bacillales</taxon>
        <taxon>Salinicoccaceae</taxon>
        <taxon>Phocicoccus</taxon>
    </lineage>
</organism>
<dbReference type="AlphaFoldDB" id="A0A6V7RG61"/>
<dbReference type="InterPro" id="IPR058247">
    <property type="entry name" value="DUF1453"/>
</dbReference>
<dbReference type="PIRSF" id="PIRSF021441">
    <property type="entry name" value="DUF1453"/>
    <property type="match status" value="1"/>
</dbReference>
<gene>
    <name evidence="2" type="ORF">JEOSCH030_01090</name>
</gene>
<dbReference type="EMBL" id="CAJEWE010000010">
    <property type="protein sequence ID" value="CAD2076508.1"/>
    <property type="molecule type" value="Genomic_DNA"/>
</dbReference>
<dbReference type="InterPro" id="IPR031306">
    <property type="entry name" value="CcdC"/>
</dbReference>
<dbReference type="Proteomes" id="UP000521032">
    <property type="component" value="Unassembled WGS sequence"/>
</dbReference>
<keyword evidence="3" id="KW-1185">Reference proteome</keyword>
<evidence type="ECO:0000313" key="2">
    <source>
        <dbReference type="EMBL" id="CAD2076508.1"/>
    </source>
</evidence>
<keyword evidence="1" id="KW-0812">Transmembrane</keyword>
<comment type="caution">
    <text evidence="2">The sequence shown here is derived from an EMBL/GenBank/DDBJ whole genome shotgun (WGS) entry which is preliminary data.</text>
</comment>
<feature type="transmembrane region" description="Helical" evidence="1">
    <location>
        <begin position="73"/>
        <end position="95"/>
    </location>
</feature>
<feature type="transmembrane region" description="Helical" evidence="1">
    <location>
        <begin position="47"/>
        <end position="67"/>
    </location>
</feature>
<name>A0A6V7RG61_9BACL</name>
<evidence type="ECO:0000313" key="3">
    <source>
        <dbReference type="Proteomes" id="UP000521032"/>
    </source>
</evidence>
<keyword evidence="1" id="KW-1133">Transmembrane helix</keyword>
<dbReference type="PANTHER" id="PTHR39164:SF1">
    <property type="entry name" value="PROTEIN CCDC"/>
    <property type="match status" value="1"/>
</dbReference>
<feature type="transmembrane region" description="Helical" evidence="1">
    <location>
        <begin position="138"/>
        <end position="155"/>
    </location>
</feature>
<dbReference type="PANTHER" id="PTHR39164">
    <property type="entry name" value="PROTEIN CCDC"/>
    <property type="match status" value="1"/>
</dbReference>
<dbReference type="Pfam" id="PF07301">
    <property type="entry name" value="DUF1453"/>
    <property type="match status" value="1"/>
</dbReference>
<reference evidence="2 3" key="1">
    <citation type="submission" date="2020-07" db="EMBL/GenBank/DDBJ databases">
        <authorList>
            <person name="Criscuolo A."/>
        </authorList>
    </citation>
    <scope>NUCLEOTIDE SEQUENCE [LARGE SCALE GENOMIC DNA]</scope>
    <source>
        <strain evidence="3">CIP 111030</strain>
    </source>
</reference>
<dbReference type="RefSeq" id="WP_186087329.1">
    <property type="nucleotide sequence ID" value="NZ_BMDB01000001.1"/>
</dbReference>
<evidence type="ECO:0000256" key="1">
    <source>
        <dbReference type="SAM" id="Phobius"/>
    </source>
</evidence>
<sequence length="169" mass="19215">MEEIISFLKAHEDTLFIIFSIAAIFMGIGVIFWRNKETKTPLYLKKIIIPPIMMSTGALMFVFPYFRLGGSEIIEAVFVGAVFSILLLVTTKYESRGDDLYVKPSKLFPVILVGLLIIRTVMKQILSVNTTPGEIGGMFFLLAFTMIVIWRSSMLNKYLKFKKSRQEGN</sequence>
<feature type="transmembrane region" description="Helical" evidence="1">
    <location>
        <begin position="107"/>
        <end position="126"/>
    </location>
</feature>
<proteinExistence type="predicted"/>
<protein>
    <recommendedName>
        <fullName evidence="4">Membrane protein CcdC involved in cytochrome C biogenesis</fullName>
    </recommendedName>
</protein>
<accession>A0A6V7RG61</accession>
<keyword evidence="1" id="KW-0472">Membrane</keyword>
<feature type="transmembrane region" description="Helical" evidence="1">
    <location>
        <begin position="15"/>
        <end position="35"/>
    </location>
</feature>
<evidence type="ECO:0008006" key="4">
    <source>
        <dbReference type="Google" id="ProtNLM"/>
    </source>
</evidence>